<dbReference type="EMBL" id="JBHTIR010002479">
    <property type="protein sequence ID" value="MFD0853833.1"/>
    <property type="molecule type" value="Genomic_DNA"/>
</dbReference>
<protein>
    <submittedName>
        <fullName evidence="2">Excisionase family DNA-binding protein</fullName>
    </submittedName>
</protein>
<organism evidence="2 3">
    <name type="scientific">Actinomadura adrarensis</name>
    <dbReference type="NCBI Taxonomy" id="1819600"/>
    <lineage>
        <taxon>Bacteria</taxon>
        <taxon>Bacillati</taxon>
        <taxon>Actinomycetota</taxon>
        <taxon>Actinomycetes</taxon>
        <taxon>Streptosporangiales</taxon>
        <taxon>Thermomonosporaceae</taxon>
        <taxon>Actinomadura</taxon>
    </lineage>
</organism>
<feature type="non-terminal residue" evidence="2">
    <location>
        <position position="1"/>
    </location>
</feature>
<sequence length="39" mass="4356">VTRWAAAGRISSIRTPGGHRRFRESEVHALLRGDQAVLK</sequence>
<keyword evidence="2" id="KW-0238">DNA-binding</keyword>
<dbReference type="Proteomes" id="UP001597083">
    <property type="component" value="Unassembled WGS sequence"/>
</dbReference>
<dbReference type="InterPro" id="IPR041657">
    <property type="entry name" value="HTH_17"/>
</dbReference>
<evidence type="ECO:0000313" key="2">
    <source>
        <dbReference type="EMBL" id="MFD0853833.1"/>
    </source>
</evidence>
<keyword evidence="3" id="KW-1185">Reference proteome</keyword>
<dbReference type="NCBIfam" id="TIGR01764">
    <property type="entry name" value="excise"/>
    <property type="match status" value="1"/>
</dbReference>
<evidence type="ECO:0000259" key="1">
    <source>
        <dbReference type="Pfam" id="PF12728"/>
    </source>
</evidence>
<gene>
    <name evidence="2" type="ORF">ACFQ07_16460</name>
</gene>
<dbReference type="Pfam" id="PF12728">
    <property type="entry name" value="HTH_17"/>
    <property type="match status" value="1"/>
</dbReference>
<feature type="domain" description="Helix-turn-helix" evidence="1">
    <location>
        <begin position="1"/>
        <end position="33"/>
    </location>
</feature>
<dbReference type="GO" id="GO:0003677">
    <property type="term" value="F:DNA binding"/>
    <property type="evidence" value="ECO:0007669"/>
    <property type="project" value="UniProtKB-KW"/>
</dbReference>
<reference evidence="3" key="1">
    <citation type="journal article" date="2019" name="Int. J. Syst. Evol. Microbiol.">
        <title>The Global Catalogue of Microorganisms (GCM) 10K type strain sequencing project: providing services to taxonomists for standard genome sequencing and annotation.</title>
        <authorList>
            <consortium name="The Broad Institute Genomics Platform"/>
            <consortium name="The Broad Institute Genome Sequencing Center for Infectious Disease"/>
            <person name="Wu L."/>
            <person name="Ma J."/>
        </authorList>
    </citation>
    <scope>NUCLEOTIDE SEQUENCE [LARGE SCALE GENOMIC DNA]</scope>
    <source>
        <strain evidence="3">JCM 31696</strain>
    </source>
</reference>
<name>A0ABW3CJ95_9ACTN</name>
<evidence type="ECO:0000313" key="3">
    <source>
        <dbReference type="Proteomes" id="UP001597083"/>
    </source>
</evidence>
<dbReference type="Gene3D" id="1.10.1660.10">
    <property type="match status" value="1"/>
</dbReference>
<comment type="caution">
    <text evidence="2">The sequence shown here is derived from an EMBL/GenBank/DDBJ whole genome shotgun (WGS) entry which is preliminary data.</text>
</comment>
<proteinExistence type="predicted"/>
<accession>A0ABW3CJ95</accession>
<dbReference type="InterPro" id="IPR010093">
    <property type="entry name" value="SinI_DNA-bd"/>
</dbReference>